<evidence type="ECO:0000313" key="2">
    <source>
        <dbReference type="EMBL" id="KKM46969.1"/>
    </source>
</evidence>
<dbReference type="Proteomes" id="UP000052979">
    <property type="component" value="Unassembled WGS sequence"/>
</dbReference>
<dbReference type="KEGG" id="rtc:APU90_08645"/>
<name>A0A0C5BF73_9MICO</name>
<keyword evidence="1" id="KW-1133">Transmembrane helix</keyword>
<dbReference type="PATRIC" id="fig|145458.7.peg.1921"/>
<evidence type="ECO:0000313" key="3">
    <source>
        <dbReference type="Proteomes" id="UP000052979"/>
    </source>
</evidence>
<reference evidence="2 3" key="1">
    <citation type="submission" date="2015-04" db="EMBL/GenBank/DDBJ databases">
        <title>Draft genome sequence of Rathayibacter toxicus strain FH-142 (AKA 70134 or CS 32), a Western Australian isolate.</title>
        <authorList>
            <consortium name="Consortium for Microbial Forensics and Genomics (microFORGE)"/>
            <person name="Knight B.M."/>
            <person name="Roberts D.P."/>
            <person name="Lin D."/>
            <person name="Hari K."/>
            <person name="Fletcher J."/>
            <person name="Melcher U."/>
            <person name="Blagden T."/>
            <person name="Luster D.G."/>
            <person name="Sechler A.J."/>
            <person name="Schneider W.L."/>
            <person name="Winegar R.A."/>
        </authorList>
    </citation>
    <scope>NUCLEOTIDE SEQUENCE [LARGE SCALE GENOMIC DNA]</scope>
    <source>
        <strain evidence="2 3">FH142</strain>
    </source>
</reference>
<protein>
    <submittedName>
        <fullName evidence="2">Uncharacterized protein</fullName>
    </submittedName>
</protein>
<dbReference type="KEGG" id="rtx:TI83_08435"/>
<proteinExistence type="predicted"/>
<keyword evidence="3" id="KW-1185">Reference proteome</keyword>
<evidence type="ECO:0000256" key="1">
    <source>
        <dbReference type="SAM" id="Phobius"/>
    </source>
</evidence>
<dbReference type="EMBL" id="LBFI01000011">
    <property type="protein sequence ID" value="KKM46969.1"/>
    <property type="molecule type" value="Genomic_DNA"/>
</dbReference>
<accession>A0A0C5BF73</accession>
<organism evidence="2 3">
    <name type="scientific">Rathayibacter toxicus</name>
    <dbReference type="NCBI Taxonomy" id="145458"/>
    <lineage>
        <taxon>Bacteria</taxon>
        <taxon>Bacillati</taxon>
        <taxon>Actinomycetota</taxon>
        <taxon>Actinomycetes</taxon>
        <taxon>Micrococcales</taxon>
        <taxon>Microbacteriaceae</taxon>
        <taxon>Rathayibacter</taxon>
    </lineage>
</organism>
<dbReference type="AlphaFoldDB" id="A0A0C5BF73"/>
<keyword evidence="1" id="KW-0812">Transmembrane</keyword>
<gene>
    <name evidence="2" type="ORF">VT73_01575</name>
</gene>
<dbReference type="GeneID" id="93666664"/>
<feature type="transmembrane region" description="Helical" evidence="1">
    <location>
        <begin position="20"/>
        <end position="38"/>
    </location>
</feature>
<keyword evidence="1" id="KW-0472">Membrane</keyword>
<dbReference type="RefSeq" id="WP_042734229.1">
    <property type="nucleotide sequence ID" value="NZ_CP010848.1"/>
</dbReference>
<comment type="caution">
    <text evidence="2">The sequence shown here is derived from an EMBL/GenBank/DDBJ whole genome shotgun (WGS) entry which is preliminary data.</text>
</comment>
<sequence>MDPGLGNLVGGWSSDTKVCCALVVFYLGVGVLLVGLSSPRPASFRARQHPYRRDPRTAYPLHRESLTGFVEVNALEDLPGVLLW</sequence>